<dbReference type="CDD" id="cd05703">
    <property type="entry name" value="S1_Rrp5_repeat_hs12_sc9"/>
    <property type="match status" value="1"/>
</dbReference>
<dbReference type="STRING" id="1220924.W2S1V0"/>
<dbReference type="GO" id="GO:0032040">
    <property type="term" value="C:small-subunit processome"/>
    <property type="evidence" value="ECO:0007669"/>
    <property type="project" value="TreeGrafter"/>
</dbReference>
<dbReference type="InterPro" id="IPR057302">
    <property type="entry name" value="Rrp5_S1"/>
</dbReference>
<dbReference type="InterPro" id="IPR045209">
    <property type="entry name" value="Rrp5"/>
</dbReference>
<keyword evidence="5" id="KW-0539">Nucleus</keyword>
<dbReference type="InterPro" id="IPR055430">
    <property type="entry name" value="HAT_Syf1_CNRKL1_C"/>
</dbReference>
<dbReference type="InterPro" id="IPR048059">
    <property type="entry name" value="Rrp5_S1_rpt_hs1_sc1"/>
</dbReference>
<evidence type="ECO:0000256" key="2">
    <source>
        <dbReference type="ARBA" id="ARBA00022552"/>
    </source>
</evidence>
<dbReference type="eggNOG" id="KOG1070">
    <property type="taxonomic scope" value="Eukaryota"/>
</dbReference>
<dbReference type="InterPro" id="IPR012340">
    <property type="entry name" value="NA-bd_OB-fold"/>
</dbReference>
<dbReference type="Gene3D" id="2.40.50.140">
    <property type="entry name" value="Nucleic acid-binding proteins"/>
    <property type="match status" value="11"/>
</dbReference>
<dbReference type="SUPFAM" id="SSF50249">
    <property type="entry name" value="Nucleic acid-binding proteins"/>
    <property type="match status" value="11"/>
</dbReference>
<feature type="domain" description="S1 motif" evidence="7">
    <location>
        <begin position="1039"/>
        <end position="1110"/>
    </location>
</feature>
<dbReference type="Proteomes" id="UP000030752">
    <property type="component" value="Unassembled WGS sequence"/>
</dbReference>
<feature type="compositionally biased region" description="Basic and acidic residues" evidence="6">
    <location>
        <begin position="78"/>
        <end position="96"/>
    </location>
</feature>
<dbReference type="InterPro" id="IPR057301">
    <property type="entry name" value="Rrp5_OB_4th"/>
</dbReference>
<evidence type="ECO:0000256" key="1">
    <source>
        <dbReference type="ARBA" id="ARBA00004604"/>
    </source>
</evidence>
<dbReference type="HOGENOM" id="CLU_000845_0_0_1"/>
<evidence type="ECO:0000256" key="4">
    <source>
        <dbReference type="ARBA" id="ARBA00022737"/>
    </source>
</evidence>
<keyword evidence="9" id="KW-1185">Reference proteome</keyword>
<organism evidence="8 9">
    <name type="scientific">Cyphellophora europaea (strain CBS 101466)</name>
    <name type="common">Phialophora europaea</name>
    <dbReference type="NCBI Taxonomy" id="1220924"/>
    <lineage>
        <taxon>Eukaryota</taxon>
        <taxon>Fungi</taxon>
        <taxon>Dikarya</taxon>
        <taxon>Ascomycota</taxon>
        <taxon>Pezizomycotina</taxon>
        <taxon>Eurotiomycetes</taxon>
        <taxon>Chaetothyriomycetidae</taxon>
        <taxon>Chaetothyriales</taxon>
        <taxon>Cyphellophoraceae</taxon>
        <taxon>Cyphellophora</taxon>
    </lineage>
</organism>
<dbReference type="Gene3D" id="1.25.40.10">
    <property type="entry name" value="Tetratricopeptide repeat domain"/>
    <property type="match status" value="1"/>
</dbReference>
<feature type="domain" description="S1 motif" evidence="7">
    <location>
        <begin position="545"/>
        <end position="619"/>
    </location>
</feature>
<feature type="compositionally biased region" description="Acidic residues" evidence="6">
    <location>
        <begin position="1386"/>
        <end position="1445"/>
    </location>
</feature>
<dbReference type="CDD" id="cd05702">
    <property type="entry name" value="S1_Rrp5_repeat_hs11_sc8"/>
    <property type="match status" value="1"/>
</dbReference>
<comment type="subcellular location">
    <subcellularLocation>
        <location evidence="1">Nucleus</location>
        <location evidence="1">Nucleolus</location>
    </subcellularLocation>
</comment>
<dbReference type="Pfam" id="PF00575">
    <property type="entry name" value="S1"/>
    <property type="match status" value="3"/>
</dbReference>
<dbReference type="CDD" id="cd05693">
    <property type="entry name" value="S1_Rrp5_repeat_hs1_sc1"/>
    <property type="match status" value="1"/>
</dbReference>
<feature type="region of interest" description="Disordered" evidence="6">
    <location>
        <begin position="1386"/>
        <end position="1530"/>
    </location>
</feature>
<evidence type="ECO:0000313" key="9">
    <source>
        <dbReference type="Proteomes" id="UP000030752"/>
    </source>
</evidence>
<dbReference type="VEuPathDB" id="FungiDB:HMPREF1541_03858"/>
<feature type="compositionally biased region" description="Basic and acidic residues" evidence="6">
    <location>
        <begin position="1486"/>
        <end position="1500"/>
    </location>
</feature>
<sequence>MAPSKRKADNVVETASSKRPKSEKPTSDRKTQASNKSDAENGSSKRREKASEKPESKSILSKELPAFPRGGASLLTPLEKKQINAKAWRDAQREDGAPAADFFGADGADSAGSNLSSDAEADVKPKPRGKDQKAKSSKSKNGIAKIRDTKIGGLNYKRITTGSLVLGQIISISDRDLTVALPNNLVGFVPITAISAQLSAKIQSLLEDSNKDDESEDDDDIDLNGYFSVGQYLRVAVISTGQDVGPSGAHSRKRIELSVEPSAVNNGLSKLALAQGVTVQVSVHSVEDHGLVVDLDLEGSESRGFVPSKNLPSGISIAGVKVGAVMLCQVVKADASNKVIRLSADLSDQKALKNAPSVDAYLPGTVAEILLTEVQSTGLVGKIMGMLTATADLVQSGAYLDKDTFVDKYQVGAKVKGRLICTFPLSDDNRLGFSTLDHVLKLQDTAQAGTQAIGSIVPSATVTTVETGLGIYLSLGRDRNGFAHISRLSDKRVESIEATIGPFKVGSQHKARITDYNAVDAVYIVSLQESVINREFLRLEDVPVGQRVTAVIEKVLIGPTGIKGVIARITESISGYIPEQHLSDAVLSNPEKKFREGVTVKARILSTDLNKRQIRLTLKKSLVNSDAKIWKQYSDITVGDSTVGALVKIDSSGALVQFFGAVKGFLPVAEMSEAYIKDAREHFRVGQVVTVNAISINAEDGRLTVSCRDSNTTDQSSESVVASLKAGSLVTGNVFEKSEHDILLRLENSSAIARLTVDHMSDGSLKKRQAALSKIRVGQRLENLMILDVQPKRRLVVLCNRPSLIKAANNGKLLRSFEELDVGKAVTGVVSNITSDGVYVSFASRISGLITPRNVPEGQQASPDFGMTKLQPVTATVASVDYKGATPRFWLTMNEAAEKAEVAMPNAGVSFKPIADPIDPAIQSEADLTVNTVTKARILSVKDSQLNVELAKDVQGRVDVSEIFDTCDDIKDRKKPLGKYVAKQTIDVKVIGAHDTRNHRFLPLSHRRGKNVVYELSAKPSALRDSSVKPLGYEDLKVGDSYLAFVNNTGTDFVWANISPAIRGRIKIVDISDDLSLAADLMTNFPVGSALRVRVVSVDAEKGRLDLSGKLAANSKDVSIKDISVGQILPGRVTKITDRAVIVSLSDSVVGAIDLIDLSDDYSESNLAKFRKNEIMRVCVVQVDEANKKVSLSVRPSRILSSSLPVADPEVTNVNDLEVNDIYRGFIKHVDDKGIFVMLGHGITAFVRVTHLSDSYLKEWKDSFQRDQLVKGKIISVDKTSGHIQMSLKESILTSDYSPPLKFTDLEVGSIVTGKVAKVEDFGVFIVVDNSEKIRGLCHRSEIAEKRIEDPRKLFSEGDAVKAMVVKVELNKRRVNFGLKASYFDNESEPLSDDQSDSDLEMHDDGDDESVDGMDVDGVSDSDEDAGAELEDASAEDDDIDEDEMASGSSDDSSADEEKKPQISSSLKVGGFDWHGMSSQAGNTRNHQESDAESEKTTEKPKKRKKRADIQVDHTGELDANGPQSSDDFERLLLGEPDSSLLWLQYMAFYINLGDVDQARQIGERALKSIGLGQSEEKQNIWVALLNLEVTYGDDETLDATFKRACEYNDPQEMHSRLVSILIHTQKYDKADEMFQTMLKKYTQSPKIWTNYAAFLFDTKGDADRARELLPRALQTLPKFTHLDLTSKFAQLEFKSEAGVAERGRTIFEGLINSFPKRVDLYNVLLDLETKVGNEEQIRALFERLFTRKLKPKQAKYFFKRWLTFEEQQGDERRVEEVKAKAATWVRSAGQG</sequence>
<gene>
    <name evidence="8" type="ORF">HMPREF1541_03858</name>
</gene>
<dbReference type="InterPro" id="IPR048058">
    <property type="entry name" value="Rrp5_S1_rpt_hs11_sc8"/>
</dbReference>
<dbReference type="PANTHER" id="PTHR23270:SF10">
    <property type="entry name" value="PROTEIN RRP5 HOMOLOG"/>
    <property type="match status" value="1"/>
</dbReference>
<evidence type="ECO:0000256" key="6">
    <source>
        <dbReference type="SAM" id="MobiDB-lite"/>
    </source>
</evidence>
<dbReference type="RefSeq" id="XP_008716428.1">
    <property type="nucleotide sequence ID" value="XM_008718206.1"/>
</dbReference>
<dbReference type="GeneID" id="19971197"/>
<feature type="domain" description="S1 motif" evidence="7">
    <location>
        <begin position="639"/>
        <end position="708"/>
    </location>
</feature>
<dbReference type="InParanoid" id="W2S1V0"/>
<feature type="domain" description="S1 motif" evidence="7">
    <location>
        <begin position="1220"/>
        <end position="1289"/>
    </location>
</feature>
<dbReference type="SUPFAM" id="SSF48452">
    <property type="entry name" value="TPR-like"/>
    <property type="match status" value="2"/>
</dbReference>
<feature type="domain" description="S1 motif" evidence="7">
    <location>
        <begin position="931"/>
        <end position="1007"/>
    </location>
</feature>
<dbReference type="InterPro" id="IPR011990">
    <property type="entry name" value="TPR-like_helical_dom_sf"/>
</dbReference>
<proteinExistence type="predicted"/>
<reference evidence="8 9" key="1">
    <citation type="submission" date="2013-03" db="EMBL/GenBank/DDBJ databases">
        <title>The Genome Sequence of Phialophora europaea CBS 101466.</title>
        <authorList>
            <consortium name="The Broad Institute Genomics Platform"/>
            <person name="Cuomo C."/>
            <person name="de Hoog S."/>
            <person name="Gorbushina A."/>
            <person name="Walker B."/>
            <person name="Young S.K."/>
            <person name="Zeng Q."/>
            <person name="Gargeya S."/>
            <person name="Fitzgerald M."/>
            <person name="Haas B."/>
            <person name="Abouelleil A."/>
            <person name="Allen A.W."/>
            <person name="Alvarado L."/>
            <person name="Arachchi H.M."/>
            <person name="Berlin A.M."/>
            <person name="Chapman S.B."/>
            <person name="Gainer-Dewar J."/>
            <person name="Goldberg J."/>
            <person name="Griggs A."/>
            <person name="Gujja S."/>
            <person name="Hansen M."/>
            <person name="Howarth C."/>
            <person name="Imamovic A."/>
            <person name="Ireland A."/>
            <person name="Larimer J."/>
            <person name="McCowan C."/>
            <person name="Murphy C."/>
            <person name="Pearson M."/>
            <person name="Poon T.W."/>
            <person name="Priest M."/>
            <person name="Roberts A."/>
            <person name="Saif S."/>
            <person name="Shea T."/>
            <person name="Sisk P."/>
            <person name="Sykes S."/>
            <person name="Wortman J."/>
            <person name="Nusbaum C."/>
            <person name="Birren B."/>
        </authorList>
    </citation>
    <scope>NUCLEOTIDE SEQUENCE [LARGE SCALE GENOMIC DNA]</scope>
    <source>
        <strain evidence="8 9">CBS 101466</strain>
    </source>
</reference>
<dbReference type="FunFam" id="2.40.50.140:FF:000103">
    <property type="entry name" value="protein RRP5 homolog"/>
    <property type="match status" value="2"/>
</dbReference>
<dbReference type="FunFam" id="2.40.50.140:FF:000279">
    <property type="entry name" value="rRNA biogenesis protein rrp5"/>
    <property type="match status" value="1"/>
</dbReference>
<feature type="compositionally biased region" description="Basic and acidic residues" evidence="6">
    <location>
        <begin position="20"/>
        <end position="56"/>
    </location>
</feature>
<keyword evidence="2" id="KW-0698">rRNA processing</keyword>
<accession>W2S1V0</accession>
<keyword evidence="3" id="KW-0597">Phosphoprotein</keyword>
<dbReference type="GO" id="GO:0006364">
    <property type="term" value="P:rRNA processing"/>
    <property type="evidence" value="ECO:0007669"/>
    <property type="project" value="UniProtKB-KW"/>
</dbReference>
<dbReference type="FunFam" id="2.40.50.140:FF:000159">
    <property type="entry name" value="rRNA biogenesis protein rrp5"/>
    <property type="match status" value="1"/>
</dbReference>
<feature type="domain" description="S1 motif" evidence="7">
    <location>
        <begin position="727"/>
        <end position="801"/>
    </location>
</feature>
<feature type="domain" description="S1 motif" evidence="7">
    <location>
        <begin position="162"/>
        <end position="260"/>
    </location>
</feature>
<feature type="domain" description="S1 motif" evidence="7">
    <location>
        <begin position="1126"/>
        <end position="1195"/>
    </location>
</feature>
<dbReference type="PROSITE" id="PS50126">
    <property type="entry name" value="S1"/>
    <property type="match status" value="12"/>
</dbReference>
<feature type="domain" description="S1 motif" evidence="7">
    <location>
        <begin position="276"/>
        <end position="345"/>
    </location>
</feature>
<evidence type="ECO:0000313" key="8">
    <source>
        <dbReference type="EMBL" id="ETN41919.1"/>
    </source>
</evidence>
<name>W2S1V0_CYPE1</name>
<feature type="region of interest" description="Disordered" evidence="6">
    <location>
        <begin position="1"/>
        <end position="142"/>
    </location>
</feature>
<dbReference type="Pfam" id="PF23231">
    <property type="entry name" value="HAT_Syf1_CNRKL1_C"/>
    <property type="match status" value="1"/>
</dbReference>
<feature type="compositionally biased region" description="Basic and acidic residues" evidence="6">
    <location>
        <begin position="121"/>
        <end position="134"/>
    </location>
</feature>
<feature type="compositionally biased region" description="Basic and acidic residues" evidence="6">
    <location>
        <begin position="1"/>
        <end position="10"/>
    </location>
</feature>
<dbReference type="PANTHER" id="PTHR23270">
    <property type="entry name" value="PROGRAMMED CELL DEATH PROTEIN 11 PRE-RRNA PROCESSING PROTEIN RRP5"/>
    <property type="match status" value="1"/>
</dbReference>
<feature type="compositionally biased region" description="Basic and acidic residues" evidence="6">
    <location>
        <begin position="1508"/>
        <end position="1517"/>
    </location>
</feature>
<dbReference type="EMBL" id="KB822719">
    <property type="protein sequence ID" value="ETN41919.1"/>
    <property type="molecule type" value="Genomic_DNA"/>
</dbReference>
<evidence type="ECO:0000256" key="5">
    <source>
        <dbReference type="ARBA" id="ARBA00023242"/>
    </source>
</evidence>
<dbReference type="Pfam" id="PF24685">
    <property type="entry name" value="OB_RRP5_4th"/>
    <property type="match status" value="1"/>
</dbReference>
<dbReference type="Pfam" id="PF23459">
    <property type="entry name" value="S1_RRP5"/>
    <property type="match status" value="2"/>
</dbReference>
<dbReference type="GO" id="GO:0003723">
    <property type="term" value="F:RNA binding"/>
    <property type="evidence" value="ECO:0007669"/>
    <property type="project" value="TreeGrafter"/>
</dbReference>
<dbReference type="InterPro" id="IPR003107">
    <property type="entry name" value="HAT"/>
</dbReference>
<feature type="compositionally biased region" description="Low complexity" evidence="6">
    <location>
        <begin position="97"/>
        <end position="118"/>
    </location>
</feature>
<dbReference type="CDD" id="cd05706">
    <property type="entry name" value="S1_Rrp5_repeat_sc10"/>
    <property type="match status" value="1"/>
</dbReference>
<feature type="domain" description="S1 motif" evidence="7">
    <location>
        <begin position="823"/>
        <end position="894"/>
    </location>
</feature>
<dbReference type="FunFam" id="2.40.50.140:FF:000155">
    <property type="entry name" value="rRNA biogenesis protein RRP5"/>
    <property type="match status" value="1"/>
</dbReference>
<evidence type="ECO:0000259" key="7">
    <source>
        <dbReference type="PROSITE" id="PS50126"/>
    </source>
</evidence>
<feature type="domain" description="S1 motif" evidence="7">
    <location>
        <begin position="454"/>
        <end position="528"/>
    </location>
</feature>
<keyword evidence="4" id="KW-0677">Repeat</keyword>
<protein>
    <recommendedName>
        <fullName evidence="7">S1 motif domain-containing protein</fullName>
    </recommendedName>
</protein>
<dbReference type="SMART" id="SM00386">
    <property type="entry name" value="HAT"/>
    <property type="match status" value="5"/>
</dbReference>
<feature type="domain" description="S1 motif" evidence="7">
    <location>
        <begin position="1309"/>
        <end position="1380"/>
    </location>
</feature>
<dbReference type="OrthoDB" id="412781at2759"/>
<dbReference type="FunCoup" id="W2S1V0">
    <property type="interactions" value="1089"/>
</dbReference>
<dbReference type="InterPro" id="IPR003029">
    <property type="entry name" value="S1_domain"/>
</dbReference>
<dbReference type="SMART" id="SM00316">
    <property type="entry name" value="S1"/>
    <property type="match status" value="12"/>
</dbReference>
<dbReference type="FunFam" id="1.25.40.10:FF:000065">
    <property type="entry name" value="Programmed cell death 11"/>
    <property type="match status" value="1"/>
</dbReference>
<evidence type="ECO:0000256" key="3">
    <source>
        <dbReference type="ARBA" id="ARBA00022553"/>
    </source>
</evidence>